<sequence>MSGYQSPTSILHLVPLNGFAKKAFNDVASIIHGNRQLPVEHQSKDLQHVAKFMEFVPPTTDSTTENSNVDDGKSRETSIPLSETSLTSETTAITMDSPQSPSCLPKSSDKFQYEGYYDLSFDIDPYKITHGWHIGRGRWLKDDLTFVKPNGYIDLMIAPMTSPKWPDYEAHGVNRNHAQIFFNNGHLQIRATRSEYEVYVNSTLLSGREPVGLDLKEQILALGPQTYVLRFAEVEDSVYQANLQLFASKHMKNPLPPPQSLATPASFDIHVDPWVIKRMVGEGASGQVYGAKNIHTLEAAAAKQLVRNEKTFPIIEREVSILNRLPSSPYLLKKCATIYERGDRWFTQPEYRPTELISSNITPEKMFIIVQPLALATLHDILDQLSREHKLHAFYQVLKGLEAMHAQDYPLVHRDIKLANIGLVSWKAESDIHVVILDYGQTIFITPNSNNTGICGTPGYQAPEVTRTQHDNFLDQWSVGIVGLNMFCEGLARYPNTPSQRNHDMRLKHLRSFDQNSVENLLFLLLQWQYDQRISIADAVHHPCFHGIQESISPSSKRRRK</sequence>
<comment type="catalytic activity">
    <reaction evidence="3">
        <text>L-seryl-[protein] + ATP = O-phospho-L-seryl-[protein] + ADP + H(+)</text>
        <dbReference type="Rhea" id="RHEA:17989"/>
        <dbReference type="Rhea" id="RHEA-COMP:9863"/>
        <dbReference type="Rhea" id="RHEA-COMP:11604"/>
        <dbReference type="ChEBI" id="CHEBI:15378"/>
        <dbReference type="ChEBI" id="CHEBI:29999"/>
        <dbReference type="ChEBI" id="CHEBI:30616"/>
        <dbReference type="ChEBI" id="CHEBI:83421"/>
        <dbReference type="ChEBI" id="CHEBI:456216"/>
        <dbReference type="EC" id="2.7.11.1"/>
    </reaction>
</comment>
<keyword evidence="4" id="KW-0547">Nucleotide-binding</keyword>
<dbReference type="PANTHER" id="PTHR44167">
    <property type="entry name" value="OVARIAN-SPECIFIC SERINE/THREONINE-PROTEIN KINASE LOK-RELATED"/>
    <property type="match status" value="1"/>
</dbReference>
<dbReference type="Proteomes" id="UP000297299">
    <property type="component" value="Unassembled WGS sequence"/>
</dbReference>
<evidence type="ECO:0000256" key="3">
    <source>
        <dbReference type="ARBA" id="ARBA00048679"/>
    </source>
</evidence>
<dbReference type="InterPro" id="IPR011009">
    <property type="entry name" value="Kinase-like_dom_sf"/>
</dbReference>
<dbReference type="AlphaFoldDB" id="A0A4Y8CU41"/>
<dbReference type="GO" id="GO:0004674">
    <property type="term" value="F:protein serine/threonine kinase activity"/>
    <property type="evidence" value="ECO:0007669"/>
    <property type="project" value="UniProtKB-EC"/>
</dbReference>
<dbReference type="SMART" id="SM00220">
    <property type="entry name" value="S_TKc"/>
    <property type="match status" value="1"/>
</dbReference>
<feature type="compositionally biased region" description="Low complexity" evidence="5">
    <location>
        <begin position="77"/>
        <end position="94"/>
    </location>
</feature>
<dbReference type="InterPro" id="IPR000719">
    <property type="entry name" value="Prot_kinase_dom"/>
</dbReference>
<dbReference type="InterPro" id="IPR017441">
    <property type="entry name" value="Protein_kinase_ATP_BS"/>
</dbReference>
<evidence type="ECO:0000313" key="9">
    <source>
        <dbReference type="Proteomes" id="UP000297299"/>
    </source>
</evidence>
<evidence type="ECO:0008006" key="10">
    <source>
        <dbReference type="Google" id="ProtNLM"/>
    </source>
</evidence>
<feature type="compositionally biased region" description="Polar residues" evidence="5">
    <location>
        <begin position="59"/>
        <end position="69"/>
    </location>
</feature>
<gene>
    <name evidence="8" type="ORF">BOTCAL_0379g00130</name>
</gene>
<evidence type="ECO:0000256" key="1">
    <source>
        <dbReference type="ARBA" id="ARBA00005575"/>
    </source>
</evidence>
<dbReference type="PANTHER" id="PTHR44167:SF30">
    <property type="entry name" value="PHOSPHORYLASE KINASE"/>
    <property type="match status" value="1"/>
</dbReference>
<dbReference type="PROSITE" id="PS50011">
    <property type="entry name" value="PROTEIN_KINASE_DOM"/>
    <property type="match status" value="1"/>
</dbReference>
<feature type="region of interest" description="Disordered" evidence="5">
    <location>
        <begin position="57"/>
        <end position="105"/>
    </location>
</feature>
<dbReference type="STRING" id="38488.A0A4Y8CU41"/>
<organism evidence="8 9">
    <name type="scientific">Botryotinia calthae</name>
    <dbReference type="NCBI Taxonomy" id="38488"/>
    <lineage>
        <taxon>Eukaryota</taxon>
        <taxon>Fungi</taxon>
        <taxon>Dikarya</taxon>
        <taxon>Ascomycota</taxon>
        <taxon>Pezizomycotina</taxon>
        <taxon>Leotiomycetes</taxon>
        <taxon>Helotiales</taxon>
        <taxon>Sclerotiniaceae</taxon>
        <taxon>Botryotinia</taxon>
    </lineage>
</organism>
<feature type="domain" description="Protein kinase" evidence="7">
    <location>
        <begin position="274"/>
        <end position="545"/>
    </location>
</feature>
<evidence type="ECO:0000259" key="6">
    <source>
        <dbReference type="PROSITE" id="PS50006"/>
    </source>
</evidence>
<dbReference type="SUPFAM" id="SSF56112">
    <property type="entry name" value="Protein kinase-like (PK-like)"/>
    <property type="match status" value="1"/>
</dbReference>
<evidence type="ECO:0000259" key="7">
    <source>
        <dbReference type="PROSITE" id="PS50011"/>
    </source>
</evidence>
<name>A0A4Y8CU41_9HELO</name>
<dbReference type="InterPro" id="IPR008984">
    <property type="entry name" value="SMAD_FHA_dom_sf"/>
</dbReference>
<dbReference type="OrthoDB" id="3516685at2759"/>
<accession>A0A4Y8CU41</accession>
<dbReference type="Gene3D" id="1.10.510.10">
    <property type="entry name" value="Transferase(Phosphotransferase) domain 1"/>
    <property type="match status" value="1"/>
</dbReference>
<dbReference type="SUPFAM" id="SSF49879">
    <property type="entry name" value="SMAD/FHA domain"/>
    <property type="match status" value="1"/>
</dbReference>
<dbReference type="PROSITE" id="PS00107">
    <property type="entry name" value="PROTEIN_KINASE_ATP"/>
    <property type="match status" value="1"/>
</dbReference>
<dbReference type="GO" id="GO:0005634">
    <property type="term" value="C:nucleus"/>
    <property type="evidence" value="ECO:0007669"/>
    <property type="project" value="TreeGrafter"/>
</dbReference>
<dbReference type="Pfam" id="PF00069">
    <property type="entry name" value="Pkinase"/>
    <property type="match status" value="1"/>
</dbReference>
<feature type="binding site" evidence="4">
    <location>
        <position position="303"/>
    </location>
    <ligand>
        <name>ATP</name>
        <dbReference type="ChEBI" id="CHEBI:30616"/>
    </ligand>
</feature>
<reference evidence="8 9" key="1">
    <citation type="submission" date="2017-11" db="EMBL/GenBank/DDBJ databases">
        <title>Comparative genomics of Botrytis spp.</title>
        <authorList>
            <person name="Valero-Jimenez C.A."/>
            <person name="Tapia P."/>
            <person name="Veloso J."/>
            <person name="Silva-Moreno E."/>
            <person name="Staats M."/>
            <person name="Valdes J.H."/>
            <person name="Van Kan J.A.L."/>
        </authorList>
    </citation>
    <scope>NUCLEOTIDE SEQUENCE [LARGE SCALE GENOMIC DNA]</scope>
    <source>
        <strain evidence="8 9">MUCL2830</strain>
    </source>
</reference>
<keyword evidence="4" id="KW-0067">ATP-binding</keyword>
<comment type="similarity">
    <text evidence="1">Belongs to the protein kinase superfamily. CAMK Ser/Thr protein kinase family. CHEK2 subfamily.</text>
</comment>
<dbReference type="InterPro" id="IPR000253">
    <property type="entry name" value="FHA_dom"/>
</dbReference>
<proteinExistence type="inferred from homology"/>
<dbReference type="GO" id="GO:0044773">
    <property type="term" value="P:mitotic DNA damage checkpoint signaling"/>
    <property type="evidence" value="ECO:0007669"/>
    <property type="project" value="TreeGrafter"/>
</dbReference>
<evidence type="ECO:0000256" key="2">
    <source>
        <dbReference type="ARBA" id="ARBA00047899"/>
    </source>
</evidence>
<dbReference type="Gene3D" id="2.60.200.20">
    <property type="match status" value="1"/>
</dbReference>
<comment type="catalytic activity">
    <reaction evidence="2">
        <text>L-threonyl-[protein] + ATP = O-phospho-L-threonyl-[protein] + ADP + H(+)</text>
        <dbReference type="Rhea" id="RHEA:46608"/>
        <dbReference type="Rhea" id="RHEA-COMP:11060"/>
        <dbReference type="Rhea" id="RHEA-COMP:11605"/>
        <dbReference type="ChEBI" id="CHEBI:15378"/>
        <dbReference type="ChEBI" id="CHEBI:30013"/>
        <dbReference type="ChEBI" id="CHEBI:30616"/>
        <dbReference type="ChEBI" id="CHEBI:61977"/>
        <dbReference type="ChEBI" id="CHEBI:456216"/>
        <dbReference type="EC" id="2.7.11.1"/>
    </reaction>
</comment>
<evidence type="ECO:0000256" key="5">
    <source>
        <dbReference type="SAM" id="MobiDB-lite"/>
    </source>
</evidence>
<dbReference type="PROSITE" id="PS50006">
    <property type="entry name" value="FHA_DOMAIN"/>
    <property type="match status" value="1"/>
</dbReference>
<dbReference type="EMBL" id="PHWZ01000378">
    <property type="protein sequence ID" value="TEY43131.1"/>
    <property type="molecule type" value="Genomic_DNA"/>
</dbReference>
<feature type="domain" description="FHA" evidence="6">
    <location>
        <begin position="132"/>
        <end position="205"/>
    </location>
</feature>
<comment type="caution">
    <text evidence="8">The sequence shown here is derived from an EMBL/GenBank/DDBJ whole genome shotgun (WGS) entry which is preliminary data.</text>
</comment>
<dbReference type="GO" id="GO:0005524">
    <property type="term" value="F:ATP binding"/>
    <property type="evidence" value="ECO:0007669"/>
    <property type="project" value="UniProtKB-UniRule"/>
</dbReference>
<dbReference type="Gene3D" id="3.30.200.20">
    <property type="entry name" value="Phosphorylase Kinase, domain 1"/>
    <property type="match status" value="1"/>
</dbReference>
<evidence type="ECO:0000256" key="4">
    <source>
        <dbReference type="PROSITE-ProRule" id="PRU10141"/>
    </source>
</evidence>
<evidence type="ECO:0000313" key="8">
    <source>
        <dbReference type="EMBL" id="TEY43131.1"/>
    </source>
</evidence>
<keyword evidence="9" id="KW-1185">Reference proteome</keyword>
<protein>
    <recommendedName>
        <fullName evidence="10">Protein kinase domain-containing protein</fullName>
    </recommendedName>
</protein>